<gene>
    <name evidence="5" type="primary">LOC101862127</name>
</gene>
<evidence type="ECO:0000313" key="4">
    <source>
        <dbReference type="Proteomes" id="UP000694888"/>
    </source>
</evidence>
<keyword evidence="2" id="KW-1133">Transmembrane helix</keyword>
<dbReference type="PANTHER" id="PTHR24046">
    <property type="entry name" value="SIGNAL PEPTIDE, CUB AND EGF-LIKE DOMAIN-CONTAINING"/>
    <property type="match status" value="1"/>
</dbReference>
<feature type="domain" description="EGF-like" evidence="3">
    <location>
        <begin position="379"/>
        <end position="412"/>
    </location>
</feature>
<dbReference type="RefSeq" id="XP_012940810.1">
    <property type="nucleotide sequence ID" value="XM_013085356.2"/>
</dbReference>
<feature type="transmembrane region" description="Helical" evidence="2">
    <location>
        <begin position="428"/>
        <end position="453"/>
    </location>
</feature>
<sequence length="535" mass="58049">MCLLDCPAGKENRDGEDFCSPCHIGYYKDTEGSTLCEPCAIFDSNQILISPQEGATSVTQCNKLVCLPGYHPQAARCEPCDYGFYQPDRWQDACIQCPNGTTTYQKAADVADLCIKDCPAGQEYIAATDECRDCGLGFYNDGRDPQRFTCLRCANDRITEGTGSTLAQDCNVRNCSSPGQFRDSATDSCQPCPKGQYQDQPLQTQCKACPPTQTTRYQESASLGDCKYDCSAGTEYDESLLAQAVPCRPCATGSYRSKDFWTCQSCPGELTTAGIGAVSEDDCNIPLCVAGLAYRESDQRCVPCPVSTYMDVANQYLPCKLCPAGTITLTTGTSSPNSCKSPCDHNNNCTAREVCVAQGQSYSCQCLAEFVKNNAGDCIHKCETDWCGDNGDCQLQPFQCVCTGGYSGERCEIRPDPAALSDNEKDTIIIAVITTLVGLLFLILLLVCICVMARRKQSNGKTAYTSEYDERASMASRSLKGFEDYPTFAVNPAFSNKPPSIVGGPSMSLPAHSLKMFHNPTYNGDESSDPAIYRA</sequence>
<dbReference type="InterPro" id="IPR000742">
    <property type="entry name" value="EGF"/>
</dbReference>
<dbReference type="SMART" id="SM00181">
    <property type="entry name" value="EGF"/>
    <property type="match status" value="3"/>
</dbReference>
<dbReference type="Pfam" id="PF07699">
    <property type="entry name" value="Ephrin_rec_like"/>
    <property type="match status" value="6"/>
</dbReference>
<protein>
    <submittedName>
        <fullName evidence="5">Sushi, von Willebrand factor type A, EGF and pentraxin domain-containing protein 1</fullName>
    </submittedName>
</protein>
<keyword evidence="1" id="KW-1015">Disulfide bond</keyword>
<dbReference type="SMART" id="SM01411">
    <property type="entry name" value="Ephrin_rec_like"/>
    <property type="match status" value="6"/>
</dbReference>
<name>A0ABM1A4R3_APLCA</name>
<dbReference type="Proteomes" id="UP000694888">
    <property type="component" value="Unplaced"/>
</dbReference>
<dbReference type="InterPro" id="IPR052071">
    <property type="entry name" value="SCUB_EGF-like_domain"/>
</dbReference>
<evidence type="ECO:0000256" key="1">
    <source>
        <dbReference type="PROSITE-ProRule" id="PRU00076"/>
    </source>
</evidence>
<dbReference type="PANTHER" id="PTHR24046:SF5">
    <property type="entry name" value="EGF-LIKE DOMAIN-CONTAINING PROTEIN"/>
    <property type="match status" value="1"/>
</dbReference>
<dbReference type="InterPro" id="IPR009030">
    <property type="entry name" value="Growth_fac_rcpt_cys_sf"/>
</dbReference>
<organism evidence="4 5">
    <name type="scientific">Aplysia californica</name>
    <name type="common">California sea hare</name>
    <dbReference type="NCBI Taxonomy" id="6500"/>
    <lineage>
        <taxon>Eukaryota</taxon>
        <taxon>Metazoa</taxon>
        <taxon>Spiralia</taxon>
        <taxon>Lophotrochozoa</taxon>
        <taxon>Mollusca</taxon>
        <taxon>Gastropoda</taxon>
        <taxon>Heterobranchia</taxon>
        <taxon>Euthyneura</taxon>
        <taxon>Tectipleura</taxon>
        <taxon>Aplysiida</taxon>
        <taxon>Aplysioidea</taxon>
        <taxon>Aplysiidae</taxon>
        <taxon>Aplysia</taxon>
    </lineage>
</organism>
<evidence type="ECO:0000256" key="2">
    <source>
        <dbReference type="SAM" id="Phobius"/>
    </source>
</evidence>
<dbReference type="PROSITE" id="PS01186">
    <property type="entry name" value="EGF_2"/>
    <property type="match status" value="1"/>
</dbReference>
<keyword evidence="1" id="KW-0245">EGF-like domain</keyword>
<keyword evidence="2" id="KW-0472">Membrane</keyword>
<dbReference type="Gene3D" id="2.10.25.10">
    <property type="entry name" value="Laminin"/>
    <property type="match status" value="1"/>
</dbReference>
<keyword evidence="4" id="KW-1185">Reference proteome</keyword>
<accession>A0ABM1A4R3</accession>
<evidence type="ECO:0000259" key="3">
    <source>
        <dbReference type="PROSITE" id="PS50026"/>
    </source>
</evidence>
<feature type="disulfide bond" evidence="1">
    <location>
        <begin position="402"/>
        <end position="411"/>
    </location>
</feature>
<dbReference type="PROSITE" id="PS00022">
    <property type="entry name" value="EGF_1"/>
    <property type="match status" value="1"/>
</dbReference>
<reference evidence="5" key="1">
    <citation type="submission" date="2025-08" db="UniProtKB">
        <authorList>
            <consortium name="RefSeq"/>
        </authorList>
    </citation>
    <scope>IDENTIFICATION</scope>
</reference>
<comment type="caution">
    <text evidence="1">Lacks conserved residue(s) required for the propagation of feature annotation.</text>
</comment>
<dbReference type="PROSITE" id="PS50026">
    <property type="entry name" value="EGF_3"/>
    <property type="match status" value="1"/>
</dbReference>
<dbReference type="Gene3D" id="2.10.50.10">
    <property type="entry name" value="Tumor Necrosis Factor Receptor, subunit A, domain 2"/>
    <property type="match status" value="4"/>
</dbReference>
<evidence type="ECO:0000313" key="5">
    <source>
        <dbReference type="RefSeq" id="XP_012940810.1"/>
    </source>
</evidence>
<proteinExistence type="predicted"/>
<keyword evidence="2" id="KW-0812">Transmembrane</keyword>
<dbReference type="InterPro" id="IPR011641">
    <property type="entry name" value="Tyr-kin_ephrin_A/B_rcpt-like"/>
</dbReference>
<dbReference type="SUPFAM" id="SSF57196">
    <property type="entry name" value="EGF/Laminin"/>
    <property type="match status" value="1"/>
</dbReference>
<dbReference type="GeneID" id="101862127"/>
<dbReference type="SUPFAM" id="SSF57184">
    <property type="entry name" value="Growth factor receptor domain"/>
    <property type="match status" value="1"/>
</dbReference>